<evidence type="ECO:0000313" key="10">
    <source>
        <dbReference type="EMBL" id="CDS84594.1"/>
    </source>
</evidence>
<keyword evidence="3" id="KW-0479">Metal-binding</keyword>
<dbReference type="InterPro" id="IPR015422">
    <property type="entry name" value="PyrdxlP-dep_Trfase_small"/>
</dbReference>
<dbReference type="EMBL" id="LK932481">
    <property type="protein sequence ID" value="CDS84144.1"/>
    <property type="molecule type" value="Genomic_DNA"/>
</dbReference>
<sequence length="383" mass="42730">MEIYLDNSATTKPYQEVIDKMVYALNTEYGNPSSVHRKGVEVEKAIKEVRQDIAKSLGAKEKEIYFTSGGTECNNTIIRGITSLNKKRKNHIISTNIEHPSVLNTLKDLEEDGFEVTYLEVGKDGKINIEDLKNAIKSTTCLVSMMHVNNEIGTIQPIGEVGKYLKGLKEKIYFHVDAIQSYGKINFRPSKYNIDFMSVSAHKFHGPKGIGFMYIKENNRLKPMLTGGGQEIGIRSGTENVPGIYGLGEAVRILNKDLDAVISKVNNLKNILKNEIIDNIEDIKINSPEDGVCHILNVSFRGTKGEVLLHYLEQKGIYVSTGSACSSKKKGSYVLNAIGLTNEEINGTIRFSLSDMNTEEEMLEAVKVLKESICDLRSIMKRK</sequence>
<dbReference type="InterPro" id="IPR000192">
    <property type="entry name" value="Aminotrans_V_dom"/>
</dbReference>
<proteinExistence type="inferred from homology"/>
<dbReference type="PATRIC" id="fig|1496.1372.peg.3532"/>
<dbReference type="GO" id="GO:0051536">
    <property type="term" value="F:iron-sulfur cluster binding"/>
    <property type="evidence" value="ECO:0007669"/>
    <property type="project" value="UniProtKB-KW"/>
</dbReference>
<name>A0A069A0Y3_CLODI</name>
<organism evidence="10">
    <name type="scientific">Clostridioides difficile</name>
    <name type="common">Peptoclostridium difficile</name>
    <dbReference type="NCBI Taxonomy" id="1496"/>
    <lineage>
        <taxon>Bacteria</taxon>
        <taxon>Bacillati</taxon>
        <taxon>Bacillota</taxon>
        <taxon>Clostridia</taxon>
        <taxon>Peptostreptococcales</taxon>
        <taxon>Peptostreptococcaceae</taxon>
        <taxon>Clostridioides</taxon>
    </lineage>
</organism>
<dbReference type="Gene3D" id="1.10.260.50">
    <property type="match status" value="1"/>
</dbReference>
<dbReference type="EMBL" id="LK932367">
    <property type="protein sequence ID" value="CDS84594.1"/>
    <property type="molecule type" value="Genomic_DNA"/>
</dbReference>
<evidence type="ECO:0000259" key="8">
    <source>
        <dbReference type="Pfam" id="PF00266"/>
    </source>
</evidence>
<dbReference type="PANTHER" id="PTHR11601:SF50">
    <property type="entry name" value="CYSTEINE DESULFURASE ISCS 2-RELATED"/>
    <property type="match status" value="1"/>
</dbReference>
<protein>
    <submittedName>
        <fullName evidence="10">Cysteine desulfurase</fullName>
        <ecNumber evidence="10">2.8.1.7</ecNumber>
    </submittedName>
</protein>
<dbReference type="SUPFAM" id="SSF53383">
    <property type="entry name" value="PLP-dependent transferases"/>
    <property type="match status" value="1"/>
</dbReference>
<dbReference type="AlphaFoldDB" id="A0A069A0Y3"/>
<dbReference type="Gene3D" id="3.90.1150.10">
    <property type="entry name" value="Aspartate Aminotransferase, domain 1"/>
    <property type="match status" value="1"/>
</dbReference>
<dbReference type="InterPro" id="IPR016454">
    <property type="entry name" value="Cysteine_dSase"/>
</dbReference>
<evidence type="ECO:0000256" key="2">
    <source>
        <dbReference type="ARBA" id="ARBA00006490"/>
    </source>
</evidence>
<dbReference type="FunFam" id="3.40.640.10:FF:000084">
    <property type="entry name" value="IscS-like cysteine desulfurase"/>
    <property type="match status" value="1"/>
</dbReference>
<dbReference type="InterPro" id="IPR015421">
    <property type="entry name" value="PyrdxlP-dep_Trfase_major"/>
</dbReference>
<gene>
    <name evidence="10" type="primary">iscSB</name>
    <name evidence="9" type="synonym">iscS</name>
    <name evidence="9" type="ORF">BN1096_300055</name>
    <name evidence="10" type="ORF">BN1097_310055</name>
</gene>
<comment type="cofactor">
    <cofactor evidence="1 7">
        <name>pyridoxal 5'-phosphate</name>
        <dbReference type="ChEBI" id="CHEBI:597326"/>
    </cofactor>
</comment>
<evidence type="ECO:0000256" key="5">
    <source>
        <dbReference type="ARBA" id="ARBA00023004"/>
    </source>
</evidence>
<evidence type="ECO:0000256" key="4">
    <source>
        <dbReference type="ARBA" id="ARBA00022898"/>
    </source>
</evidence>
<reference evidence="10" key="1">
    <citation type="submission" date="2014-07" db="EMBL/GenBank/DDBJ databases">
        <authorList>
            <person name="Monot Marc"/>
        </authorList>
    </citation>
    <scope>NUCLEOTIDE SEQUENCE</scope>
    <source>
        <strain evidence="10">7032994</strain>
    </source>
</reference>
<dbReference type="PROSITE" id="PS00595">
    <property type="entry name" value="AA_TRANSFER_CLASS_5"/>
    <property type="match status" value="1"/>
</dbReference>
<dbReference type="InterPro" id="IPR020578">
    <property type="entry name" value="Aminotrans_V_PyrdxlP_BS"/>
</dbReference>
<keyword evidence="10" id="KW-0808">Transferase</keyword>
<evidence type="ECO:0000256" key="3">
    <source>
        <dbReference type="ARBA" id="ARBA00022723"/>
    </source>
</evidence>
<evidence type="ECO:0000256" key="7">
    <source>
        <dbReference type="RuleBase" id="RU004504"/>
    </source>
</evidence>
<evidence type="ECO:0000256" key="1">
    <source>
        <dbReference type="ARBA" id="ARBA00001933"/>
    </source>
</evidence>
<keyword evidence="5" id="KW-0408">Iron</keyword>
<dbReference type="EC" id="2.8.1.7" evidence="10"/>
<dbReference type="Gene3D" id="3.40.640.10">
    <property type="entry name" value="Type I PLP-dependent aspartate aminotransferase-like (Major domain)"/>
    <property type="match status" value="1"/>
</dbReference>
<keyword evidence="4" id="KW-0663">Pyridoxal phosphate</keyword>
<comment type="similarity">
    <text evidence="2">Belongs to the class-V pyridoxal-phosphate-dependent aminotransferase family. NifS/IscS subfamily.</text>
</comment>
<accession>A0A069A0Y3</accession>
<dbReference type="PIRSF" id="PIRSF005572">
    <property type="entry name" value="NifS"/>
    <property type="match status" value="1"/>
</dbReference>
<dbReference type="PANTHER" id="PTHR11601">
    <property type="entry name" value="CYSTEINE DESULFURYLASE FAMILY MEMBER"/>
    <property type="match status" value="1"/>
</dbReference>
<dbReference type="Pfam" id="PF00266">
    <property type="entry name" value="Aminotran_5"/>
    <property type="match status" value="1"/>
</dbReference>
<dbReference type="GO" id="GO:0046872">
    <property type="term" value="F:metal ion binding"/>
    <property type="evidence" value="ECO:0007669"/>
    <property type="project" value="UniProtKB-KW"/>
</dbReference>
<feature type="domain" description="Aminotransferase class V" evidence="8">
    <location>
        <begin position="3"/>
        <end position="361"/>
    </location>
</feature>
<dbReference type="RefSeq" id="WP_003437437.1">
    <property type="nucleotide sequence ID" value="NZ_BBYB01000015.1"/>
</dbReference>
<dbReference type="GO" id="GO:0031071">
    <property type="term" value="F:cysteine desulfurase activity"/>
    <property type="evidence" value="ECO:0007669"/>
    <property type="project" value="UniProtKB-EC"/>
</dbReference>
<dbReference type="InterPro" id="IPR015424">
    <property type="entry name" value="PyrdxlP-dep_Trfase"/>
</dbReference>
<evidence type="ECO:0000256" key="6">
    <source>
        <dbReference type="ARBA" id="ARBA00023014"/>
    </source>
</evidence>
<keyword evidence="6" id="KW-0411">Iron-sulfur</keyword>
<evidence type="ECO:0000313" key="9">
    <source>
        <dbReference type="EMBL" id="CDS84144.1"/>
    </source>
</evidence>